<dbReference type="Proteomes" id="UP000292686">
    <property type="component" value="Unassembled WGS sequence"/>
</dbReference>
<name>A0A4Q2M7E4_9MICO</name>
<dbReference type="SUPFAM" id="SSF51556">
    <property type="entry name" value="Metallo-dependent hydrolases"/>
    <property type="match status" value="1"/>
</dbReference>
<evidence type="ECO:0000313" key="4">
    <source>
        <dbReference type="EMBL" id="NYD68781.1"/>
    </source>
</evidence>
<dbReference type="NCBIfam" id="TIGR00010">
    <property type="entry name" value="YchF/TatD family DNA exonuclease"/>
    <property type="match status" value="1"/>
</dbReference>
<accession>A0A4Q2M7E4</accession>
<evidence type="ECO:0000313" key="6">
    <source>
        <dbReference type="EMBL" id="RXZ85841.1"/>
    </source>
</evidence>
<keyword evidence="2 4" id="KW-0378">Hydrolase</keyword>
<feature type="binding site" evidence="3">
    <location>
        <position position="165"/>
    </location>
    <ligand>
        <name>a divalent metal cation</name>
        <dbReference type="ChEBI" id="CHEBI:60240"/>
        <label>2</label>
    </ligand>
</feature>
<feature type="binding site" evidence="3">
    <location>
        <position position="128"/>
    </location>
    <ligand>
        <name>a divalent metal cation</name>
        <dbReference type="ChEBI" id="CHEBI:60240"/>
        <label>1</label>
    </ligand>
</feature>
<dbReference type="EC" id="3.1.21.-" evidence="4"/>
<sequence length="311" mass="33068">MSSSDTHIRARAQEGRVVEYPPVPDHLGVAVIDNHTHLEIADGAMPINADEHLARAAAAGVRGVVQVGTDVPTSIWSAELAARDPRVLAAVALHPNEAPVLAAAGQLGDALAVIDELASRPRVVAVGETGLDFYRTDDAGRPAQFESFEAHIAIAKKHGLALQIHDRDAHDDVASTLHRVGAPDRVVLHCFSGDAAFAKVCIDEGWYLSFAGNITFKNAGNLREALALTPIESILVETDAPYLTPAPYRGRPNAPYLVPHTVRFMAEFLGTDLDEFCGQLVRNTERAYGAWNAEPVVSAGDGAPSLSGDPS</sequence>
<evidence type="ECO:0000256" key="2">
    <source>
        <dbReference type="ARBA" id="ARBA00022801"/>
    </source>
</evidence>
<dbReference type="GO" id="GO:0016788">
    <property type="term" value="F:hydrolase activity, acting on ester bonds"/>
    <property type="evidence" value="ECO:0007669"/>
    <property type="project" value="InterPro"/>
</dbReference>
<dbReference type="Proteomes" id="UP000581087">
    <property type="component" value="Unassembled WGS sequence"/>
</dbReference>
<dbReference type="RefSeq" id="WP_129176118.1">
    <property type="nucleotide sequence ID" value="NZ_JACCBI010000001.1"/>
</dbReference>
<dbReference type="GO" id="GO:0004536">
    <property type="term" value="F:DNA nuclease activity"/>
    <property type="evidence" value="ECO:0007669"/>
    <property type="project" value="InterPro"/>
</dbReference>
<evidence type="ECO:0000313" key="5">
    <source>
        <dbReference type="EMBL" id="RXZ85078.1"/>
    </source>
</evidence>
<dbReference type="EMBL" id="SDPM01000013">
    <property type="protein sequence ID" value="RXZ85078.1"/>
    <property type="molecule type" value="Genomic_DNA"/>
</dbReference>
<dbReference type="OrthoDB" id="9810005at2"/>
<dbReference type="Gene3D" id="3.20.20.140">
    <property type="entry name" value="Metal-dependent hydrolases"/>
    <property type="match status" value="1"/>
</dbReference>
<dbReference type="EMBL" id="JACCBI010000001">
    <property type="protein sequence ID" value="NYD68781.1"/>
    <property type="molecule type" value="Genomic_DNA"/>
</dbReference>
<protein>
    <submittedName>
        <fullName evidence="4">TatD DNase family protein</fullName>
        <ecNumber evidence="4">3.1.21.-</ecNumber>
    </submittedName>
    <submittedName>
        <fullName evidence="6">TatD family deoxyribonuclease</fullName>
    </submittedName>
</protein>
<dbReference type="InterPro" id="IPR018228">
    <property type="entry name" value="DNase_TatD-rel_CS"/>
</dbReference>
<dbReference type="Pfam" id="PF01026">
    <property type="entry name" value="TatD_DNase"/>
    <property type="match status" value="1"/>
</dbReference>
<dbReference type="InterPro" id="IPR015991">
    <property type="entry name" value="TatD/YcfH-like"/>
</dbReference>
<dbReference type="EMBL" id="SDPM01000007">
    <property type="protein sequence ID" value="RXZ85841.1"/>
    <property type="molecule type" value="Genomic_DNA"/>
</dbReference>
<dbReference type="GO" id="GO:0005829">
    <property type="term" value="C:cytosol"/>
    <property type="evidence" value="ECO:0007669"/>
    <property type="project" value="TreeGrafter"/>
</dbReference>
<dbReference type="InterPro" id="IPR001130">
    <property type="entry name" value="TatD-like"/>
</dbReference>
<dbReference type="PANTHER" id="PTHR46124">
    <property type="entry name" value="D-AMINOACYL-TRNA DEACYLASE"/>
    <property type="match status" value="1"/>
</dbReference>
<evidence type="ECO:0000313" key="7">
    <source>
        <dbReference type="Proteomes" id="UP000292686"/>
    </source>
</evidence>
<dbReference type="PANTHER" id="PTHR46124:SF2">
    <property type="entry name" value="D-AMINOACYL-TRNA DEACYLASE"/>
    <property type="match status" value="1"/>
</dbReference>
<comment type="caution">
    <text evidence="6">The sequence shown here is derived from an EMBL/GenBank/DDBJ whole genome shotgun (WGS) entry which is preliminary data.</text>
</comment>
<gene>
    <name evidence="4" type="ORF">BJ972_003300</name>
    <name evidence="6" type="ORF">ESP50_13705</name>
    <name evidence="5" type="ORF">ESP50_17040</name>
</gene>
<dbReference type="InterPro" id="IPR032466">
    <property type="entry name" value="Metal_Hydrolase"/>
</dbReference>
<feature type="binding site" evidence="3">
    <location>
        <position position="35"/>
    </location>
    <ligand>
        <name>a divalent metal cation</name>
        <dbReference type="ChEBI" id="CHEBI:60240"/>
        <label>1</label>
    </ligand>
</feature>
<keyword evidence="7" id="KW-1185">Reference proteome</keyword>
<evidence type="ECO:0000256" key="3">
    <source>
        <dbReference type="PIRSR" id="PIRSR005902-1"/>
    </source>
</evidence>
<reference evidence="6 7" key="1">
    <citation type="submission" date="2019-01" db="EMBL/GenBank/DDBJ databases">
        <title>Agromyces.</title>
        <authorList>
            <person name="Li J."/>
        </authorList>
    </citation>
    <scope>NUCLEOTIDE SEQUENCE [LARGE SCALE GENOMIC DNA]</scope>
    <source>
        <strain evidence="6 7">DSM 23870</strain>
    </source>
</reference>
<keyword evidence="1 3" id="KW-0479">Metal-binding</keyword>
<feature type="binding site" evidence="3">
    <location>
        <position position="239"/>
    </location>
    <ligand>
        <name>a divalent metal cation</name>
        <dbReference type="ChEBI" id="CHEBI:60240"/>
        <label>1</label>
    </ligand>
</feature>
<dbReference type="GO" id="GO:0046872">
    <property type="term" value="F:metal ion binding"/>
    <property type="evidence" value="ECO:0007669"/>
    <property type="project" value="UniProtKB-KW"/>
</dbReference>
<dbReference type="CDD" id="cd01310">
    <property type="entry name" value="TatD_DNAse"/>
    <property type="match status" value="1"/>
</dbReference>
<dbReference type="FunFam" id="3.20.20.140:FF:000005">
    <property type="entry name" value="TatD family hydrolase"/>
    <property type="match status" value="1"/>
</dbReference>
<feature type="binding site" evidence="3">
    <location>
        <position position="37"/>
    </location>
    <ligand>
        <name>a divalent metal cation</name>
        <dbReference type="ChEBI" id="CHEBI:60240"/>
        <label>1</label>
    </ligand>
</feature>
<organism evidence="6 7">
    <name type="scientific">Agromyces atrinae</name>
    <dbReference type="NCBI Taxonomy" id="592376"/>
    <lineage>
        <taxon>Bacteria</taxon>
        <taxon>Bacillati</taxon>
        <taxon>Actinomycetota</taxon>
        <taxon>Actinomycetes</taxon>
        <taxon>Micrococcales</taxon>
        <taxon>Microbacteriaceae</taxon>
        <taxon>Agromyces</taxon>
    </lineage>
</organism>
<dbReference type="PROSITE" id="PS01091">
    <property type="entry name" value="TATD_3"/>
    <property type="match status" value="1"/>
</dbReference>
<evidence type="ECO:0000256" key="1">
    <source>
        <dbReference type="ARBA" id="ARBA00022723"/>
    </source>
</evidence>
<proteinExistence type="predicted"/>
<dbReference type="AlphaFoldDB" id="A0A4Q2M7E4"/>
<feature type="binding site" evidence="3">
    <location>
        <position position="189"/>
    </location>
    <ligand>
        <name>a divalent metal cation</name>
        <dbReference type="ChEBI" id="CHEBI:60240"/>
        <label>2</label>
    </ligand>
</feature>
<evidence type="ECO:0000313" key="8">
    <source>
        <dbReference type="Proteomes" id="UP000581087"/>
    </source>
</evidence>
<reference evidence="4 8" key="2">
    <citation type="submission" date="2020-07" db="EMBL/GenBank/DDBJ databases">
        <title>Sequencing the genomes of 1000 actinobacteria strains.</title>
        <authorList>
            <person name="Klenk H.-P."/>
        </authorList>
    </citation>
    <scope>NUCLEOTIDE SEQUENCE [LARGE SCALE GENOMIC DNA]</scope>
    <source>
        <strain evidence="4 8">DSM 23870</strain>
    </source>
</reference>
<dbReference type="PIRSF" id="PIRSF005902">
    <property type="entry name" value="DNase_TatD"/>
    <property type="match status" value="1"/>
</dbReference>